<evidence type="ECO:0000313" key="3">
    <source>
        <dbReference type="Proteomes" id="UP000620133"/>
    </source>
</evidence>
<dbReference type="GO" id="GO:0004113">
    <property type="term" value="F:2',3'-cyclic-nucleotide 3'-phosphodiesterase activity"/>
    <property type="evidence" value="ECO:0007669"/>
    <property type="project" value="TreeGrafter"/>
</dbReference>
<feature type="binding site" evidence="1">
    <location>
        <position position="147"/>
    </location>
    <ligand>
        <name>Fe cation</name>
        <dbReference type="ChEBI" id="CHEBI:24875"/>
        <label>2</label>
    </ligand>
</feature>
<accession>A0A7U9XUX9</accession>
<gene>
    <name evidence="2" type="ORF">MPAN_005530</name>
</gene>
<dbReference type="NCBIfam" id="TIGR00282">
    <property type="entry name" value="TIGR00282 family metallophosphoesterase"/>
    <property type="match status" value="1"/>
</dbReference>
<feature type="binding site" evidence="1">
    <location>
        <position position="8"/>
    </location>
    <ligand>
        <name>Fe cation</name>
        <dbReference type="ChEBI" id="CHEBI:24875"/>
        <label>1</label>
    </ligand>
</feature>
<feature type="binding site" evidence="1">
    <location>
        <position position="174"/>
    </location>
    <ligand>
        <name>Fe cation</name>
        <dbReference type="ChEBI" id="CHEBI:24875"/>
        <label>1</label>
    </ligand>
</feature>
<dbReference type="InterPro" id="IPR005235">
    <property type="entry name" value="YmdB-like"/>
</dbReference>
<dbReference type="InterPro" id="IPR029052">
    <property type="entry name" value="Metallo-depent_PP-like"/>
</dbReference>
<proteinExistence type="predicted"/>
<feature type="binding site" evidence="1">
    <location>
        <position position="39"/>
    </location>
    <ligand>
        <name>Fe cation</name>
        <dbReference type="ChEBI" id="CHEBI:24875"/>
        <label>2</label>
    </ligand>
</feature>
<dbReference type="PANTHER" id="PTHR36303">
    <property type="entry name" value="2',3'-CYCLIC-NUCLEOTIDE 2'-PHOSPHODIESTERASE"/>
    <property type="match status" value="1"/>
</dbReference>
<sequence>MKILFIGDIYGNPGLEMIESHLPELKRVHKPNLIIVNAENAANGRGITKKIYKTLMSLGVSVITMGNWTWGNRELFEFIDESKIVRPLNYREAPGKGFITLNYNDKKICVINALGRTFMNAGLDDPFTGIKDIIQSEKADISFVDFHAEATSEKIALGHYLDGIADVVVGTHTHIPTADERKLPKGTLYITDVGMTGPLDGIIGVDRDIVLNRFLNGYSTPNQVAEGPKQLNAVIIDLLKKTIKRIHIESETV</sequence>
<dbReference type="Gene3D" id="3.60.21.10">
    <property type="match status" value="1"/>
</dbReference>
<feature type="binding site" evidence="1">
    <location>
        <position position="172"/>
    </location>
    <ligand>
        <name>Fe cation</name>
        <dbReference type="ChEBI" id="CHEBI:24875"/>
        <label>2</label>
    </ligand>
</feature>
<feature type="binding site" evidence="1">
    <location>
        <position position="40"/>
    </location>
    <ligand>
        <name>Fe cation</name>
        <dbReference type="ChEBI" id="CHEBI:24875"/>
        <label>1</label>
    </ligand>
</feature>
<dbReference type="Proteomes" id="UP000620133">
    <property type="component" value="Chromosome"/>
</dbReference>
<dbReference type="EMBL" id="AP024412">
    <property type="protein sequence ID" value="BCR35660.1"/>
    <property type="molecule type" value="Genomic_DNA"/>
</dbReference>
<dbReference type="KEGG" id="manr:MPAN_005530"/>
<organism evidence="2 3">
    <name type="scientific">Mariniplasma anaerobium</name>
    <dbReference type="NCBI Taxonomy" id="2735436"/>
    <lineage>
        <taxon>Bacteria</taxon>
        <taxon>Bacillati</taxon>
        <taxon>Mycoplasmatota</taxon>
        <taxon>Mollicutes</taxon>
        <taxon>Acholeplasmatales</taxon>
        <taxon>Acholeplasmataceae</taxon>
        <taxon>Mariniplasma</taxon>
    </lineage>
</organism>
<dbReference type="Pfam" id="PF13277">
    <property type="entry name" value="YmdB"/>
    <property type="match status" value="1"/>
</dbReference>
<dbReference type="RefSeq" id="WP_176238503.1">
    <property type="nucleotide sequence ID" value="NZ_AP024412.1"/>
</dbReference>
<evidence type="ECO:0000313" key="2">
    <source>
        <dbReference type="EMBL" id="BCR35660.1"/>
    </source>
</evidence>
<dbReference type="SUPFAM" id="SSF56300">
    <property type="entry name" value="Metallo-dependent phosphatases"/>
    <property type="match status" value="1"/>
</dbReference>
<keyword evidence="3" id="KW-1185">Reference proteome</keyword>
<dbReference type="AlphaFoldDB" id="A0A7U9XUX9"/>
<dbReference type="GO" id="GO:0046872">
    <property type="term" value="F:metal ion binding"/>
    <property type="evidence" value="ECO:0007669"/>
    <property type="project" value="UniProtKB-KW"/>
</dbReference>
<dbReference type="PIRSF" id="PIRSF004789">
    <property type="entry name" value="DR1281"/>
    <property type="match status" value="1"/>
</dbReference>
<reference evidence="2" key="1">
    <citation type="submission" date="2021-01" db="EMBL/GenBank/DDBJ databases">
        <title>Draft genome sequence of Acholeplasmataceae bacterium strain Mahy22.</title>
        <authorList>
            <person name="Watanabe M."/>
            <person name="Kojima H."/>
            <person name="Fukui M."/>
        </authorList>
    </citation>
    <scope>NUCLEOTIDE SEQUENCE</scope>
    <source>
        <strain evidence="2">Mahy22</strain>
    </source>
</reference>
<feature type="binding site" evidence="1">
    <location>
        <position position="67"/>
    </location>
    <ligand>
        <name>Fe cation</name>
        <dbReference type="ChEBI" id="CHEBI:24875"/>
        <label>2</label>
    </ligand>
</feature>
<name>A0A7U9XUX9_9MOLU</name>
<protein>
    <submittedName>
        <fullName evidence="2">Metallophosphoesterase</fullName>
    </submittedName>
</protein>
<dbReference type="PANTHER" id="PTHR36303:SF1">
    <property type="entry name" value="2',3'-CYCLIC-NUCLEOTIDE 2'-PHOSPHODIESTERASE"/>
    <property type="match status" value="1"/>
</dbReference>
<evidence type="ECO:0000256" key="1">
    <source>
        <dbReference type="PIRSR" id="PIRSR004789-51"/>
    </source>
</evidence>
<keyword evidence="1" id="KW-0479">Metal-binding</keyword>
<feature type="binding site" evidence="1">
    <location>
        <position position="39"/>
    </location>
    <ligand>
        <name>Fe cation</name>
        <dbReference type="ChEBI" id="CHEBI:24875"/>
        <label>1</label>
    </ligand>
</feature>